<evidence type="ECO:0000313" key="9">
    <source>
        <dbReference type="Proteomes" id="UP001344447"/>
    </source>
</evidence>
<organism evidence="8 9">
    <name type="scientific">Dictyostelium firmibasis</name>
    <dbReference type="NCBI Taxonomy" id="79012"/>
    <lineage>
        <taxon>Eukaryota</taxon>
        <taxon>Amoebozoa</taxon>
        <taxon>Evosea</taxon>
        <taxon>Eumycetozoa</taxon>
        <taxon>Dictyostelia</taxon>
        <taxon>Dictyosteliales</taxon>
        <taxon>Dictyosteliaceae</taxon>
        <taxon>Dictyostelium</taxon>
    </lineage>
</organism>
<sequence>MYCGYIYKLGQFLYKKRYFEIIDCDGLVAENQEISNPSPKLCYYDNENKKFQRGSIEIQDILYFNISKQFSFNHGNVFGFELTTPGRVYSFYTNTESERIFWIEAITTISSKIKQNKIDSKINDSKYSPSSSLQSPQLSIKNEEDKENNFNENIKEEQLTNTKNNENHKIEYMPIIYDIYNLIDTLNNKKLKLLNIQIINKKLTNENQDQLTQYKNQLLEIQFKINSIIYPLIKSELKTIKINLNNVSTDNNSFSNETNKNNENRLLEILNENVTLNNIEIVINNENPIVKNSKDQLIIKLKTLKQEIKESNNNFNSLSIKLFKINKKISENLDNNNRNYNDEYIIEDNEINQSNILKIFFNDNIINKKEEFFKIKKDIELKVKEYDEKILKFQNESKNNFIKQVPSELLNEIKEIIQPTLDHFNKYLNFIKLVLELKNQCLNIKPTTTTTTINDQKNNISQLDLMVESLIKKLNNNNFNDSGIKSNNGRCCSVGSDRSSTESIRSSLTSSLSNLSVSATATTTPCGKWVIPSNFKKISQGLYQFGTKRINASIRDSDGNLVVRVGGGYLLFVDFVYKYGERESLKLKS</sequence>
<dbReference type="SMART" id="SM00233">
    <property type="entry name" value="PH"/>
    <property type="match status" value="1"/>
</dbReference>
<dbReference type="Gene3D" id="2.30.29.30">
    <property type="entry name" value="Pleckstrin-homology domain (PH domain)/Phosphotyrosine-binding domain (PTB)"/>
    <property type="match status" value="1"/>
</dbReference>
<comment type="subcellular location">
    <subcellularLocation>
        <location evidence="1">Cytoplasm</location>
        <location evidence="1">Cytoskeleton</location>
    </subcellularLocation>
</comment>
<dbReference type="InterPro" id="IPR036534">
    <property type="entry name" value="GAR_dom_sf"/>
</dbReference>
<dbReference type="PROSITE" id="PS51460">
    <property type="entry name" value="GAR"/>
    <property type="match status" value="1"/>
</dbReference>
<gene>
    <name evidence="8" type="ORF">RB653_003595</name>
</gene>
<feature type="domain" description="GAR" evidence="7">
    <location>
        <begin position="503"/>
        <end position="583"/>
    </location>
</feature>
<evidence type="ECO:0000313" key="8">
    <source>
        <dbReference type="EMBL" id="KAK5582014.1"/>
    </source>
</evidence>
<reference evidence="8 9" key="1">
    <citation type="submission" date="2023-11" db="EMBL/GenBank/DDBJ databases">
        <title>Dfirmibasis_genome.</title>
        <authorList>
            <person name="Edelbroek B."/>
            <person name="Kjellin J."/>
            <person name="Jerlstrom-Hultqvist J."/>
            <person name="Soderbom F."/>
        </authorList>
    </citation>
    <scope>NUCLEOTIDE SEQUENCE [LARGE SCALE GENOMIC DNA]</scope>
    <source>
        <strain evidence="8 9">TNS-C-14</strain>
    </source>
</reference>
<keyword evidence="4" id="KW-0175">Coiled coil</keyword>
<feature type="compositionally biased region" description="Low complexity" evidence="5">
    <location>
        <begin position="128"/>
        <end position="139"/>
    </location>
</feature>
<evidence type="ECO:0000259" key="7">
    <source>
        <dbReference type="PROSITE" id="PS51460"/>
    </source>
</evidence>
<dbReference type="InterPro" id="IPR011993">
    <property type="entry name" value="PH-like_dom_sf"/>
</dbReference>
<protein>
    <recommendedName>
        <fullName evidence="10">PH domain-containing protein</fullName>
    </recommendedName>
</protein>
<keyword evidence="3" id="KW-0206">Cytoskeleton</keyword>
<keyword evidence="2" id="KW-0963">Cytoplasm</keyword>
<dbReference type="PROSITE" id="PS50003">
    <property type="entry name" value="PH_DOMAIN"/>
    <property type="match status" value="1"/>
</dbReference>
<dbReference type="AlphaFoldDB" id="A0AAN7TY49"/>
<dbReference type="GO" id="GO:0005856">
    <property type="term" value="C:cytoskeleton"/>
    <property type="evidence" value="ECO:0007669"/>
    <property type="project" value="UniProtKB-SubCell"/>
</dbReference>
<evidence type="ECO:0000256" key="3">
    <source>
        <dbReference type="ARBA" id="ARBA00023212"/>
    </source>
</evidence>
<dbReference type="GO" id="GO:0008017">
    <property type="term" value="F:microtubule binding"/>
    <property type="evidence" value="ECO:0007669"/>
    <property type="project" value="InterPro"/>
</dbReference>
<dbReference type="InterPro" id="IPR003108">
    <property type="entry name" value="GAR_dom"/>
</dbReference>
<dbReference type="Proteomes" id="UP001344447">
    <property type="component" value="Unassembled WGS sequence"/>
</dbReference>
<evidence type="ECO:0000256" key="5">
    <source>
        <dbReference type="SAM" id="MobiDB-lite"/>
    </source>
</evidence>
<evidence type="ECO:0000256" key="1">
    <source>
        <dbReference type="ARBA" id="ARBA00004245"/>
    </source>
</evidence>
<dbReference type="SUPFAM" id="SSF143575">
    <property type="entry name" value="GAS2 domain-like"/>
    <property type="match status" value="1"/>
</dbReference>
<evidence type="ECO:0000256" key="2">
    <source>
        <dbReference type="ARBA" id="ARBA00022490"/>
    </source>
</evidence>
<feature type="domain" description="PH" evidence="6">
    <location>
        <begin position="1"/>
        <end position="111"/>
    </location>
</feature>
<feature type="coiled-coil region" evidence="4">
    <location>
        <begin position="294"/>
        <end position="321"/>
    </location>
</feature>
<dbReference type="SUPFAM" id="SSF50729">
    <property type="entry name" value="PH domain-like"/>
    <property type="match status" value="1"/>
</dbReference>
<name>A0AAN7TY49_9MYCE</name>
<dbReference type="EMBL" id="JAVFKY010000001">
    <property type="protein sequence ID" value="KAK5582014.1"/>
    <property type="molecule type" value="Genomic_DNA"/>
</dbReference>
<proteinExistence type="predicted"/>
<dbReference type="InterPro" id="IPR001849">
    <property type="entry name" value="PH_domain"/>
</dbReference>
<evidence type="ECO:0008006" key="10">
    <source>
        <dbReference type="Google" id="ProtNLM"/>
    </source>
</evidence>
<evidence type="ECO:0000256" key="4">
    <source>
        <dbReference type="SAM" id="Coils"/>
    </source>
</evidence>
<evidence type="ECO:0000259" key="6">
    <source>
        <dbReference type="PROSITE" id="PS50003"/>
    </source>
</evidence>
<feature type="region of interest" description="Disordered" evidence="5">
    <location>
        <begin position="123"/>
        <end position="144"/>
    </location>
</feature>
<dbReference type="Pfam" id="PF00169">
    <property type="entry name" value="PH"/>
    <property type="match status" value="1"/>
</dbReference>
<comment type="caution">
    <text evidence="8">The sequence shown here is derived from an EMBL/GenBank/DDBJ whole genome shotgun (WGS) entry which is preliminary data.</text>
</comment>
<accession>A0AAN7TY49</accession>
<keyword evidence="9" id="KW-1185">Reference proteome</keyword>